<keyword evidence="3" id="KW-1185">Reference proteome</keyword>
<evidence type="ECO:0000313" key="3">
    <source>
        <dbReference type="Proteomes" id="UP000515806"/>
    </source>
</evidence>
<gene>
    <name evidence="2" type="ORF">H9L23_08150</name>
</gene>
<dbReference type="PROSITE" id="PS51257">
    <property type="entry name" value="PROKAR_LIPOPROTEIN"/>
    <property type="match status" value="1"/>
</dbReference>
<sequence>MKKVSPTLISMFIAFLALGCNSTDNTKQWDNAHLDPGLPKNLIYNEMNKEEEIYSFFEKHNGSKRTSDVSYLSRNLNEKQDSPASKLNNCRAYYSGSDTLFIDIGISDGFTGSGLNIKYKNKRFNAEAYEFTDVIIEGEVKPKQKVINQKLVLNKANYKIGDSLFGRIEFKSIEINNQGDTILHISNGNFRTRVRSSFSD</sequence>
<feature type="signal peptide" evidence="1">
    <location>
        <begin position="1"/>
        <end position="19"/>
    </location>
</feature>
<dbReference type="EMBL" id="CP060723">
    <property type="protein sequence ID" value="QNN44035.1"/>
    <property type="molecule type" value="Genomic_DNA"/>
</dbReference>
<reference evidence="2 3" key="1">
    <citation type="submission" date="2020-08" db="EMBL/GenBank/DDBJ databases">
        <title>Genome sequence of Pedobacter roseus KACC 11594T.</title>
        <authorList>
            <person name="Hyun D.-W."/>
            <person name="Bae J.-W."/>
        </authorList>
    </citation>
    <scope>NUCLEOTIDE SEQUENCE [LARGE SCALE GENOMIC DNA]</scope>
    <source>
        <strain evidence="2 3">KACC 11594</strain>
    </source>
</reference>
<dbReference type="AlphaFoldDB" id="A0A7G9QL10"/>
<evidence type="ECO:0000256" key="1">
    <source>
        <dbReference type="SAM" id="SignalP"/>
    </source>
</evidence>
<name>A0A7G9QL10_9SPHI</name>
<dbReference type="Proteomes" id="UP000515806">
    <property type="component" value="Chromosome"/>
</dbReference>
<protein>
    <submittedName>
        <fullName evidence="2">Uncharacterized protein</fullName>
    </submittedName>
</protein>
<feature type="chain" id="PRO_5028939895" evidence="1">
    <location>
        <begin position="20"/>
        <end position="200"/>
    </location>
</feature>
<accession>A0A7G9QL10</accession>
<dbReference type="KEGG" id="proe:H9L23_08150"/>
<organism evidence="2 3">
    <name type="scientific">Pedobacter roseus</name>
    <dbReference type="NCBI Taxonomy" id="336820"/>
    <lineage>
        <taxon>Bacteria</taxon>
        <taxon>Pseudomonadati</taxon>
        <taxon>Bacteroidota</taxon>
        <taxon>Sphingobacteriia</taxon>
        <taxon>Sphingobacteriales</taxon>
        <taxon>Sphingobacteriaceae</taxon>
        <taxon>Pedobacter</taxon>
    </lineage>
</organism>
<proteinExistence type="predicted"/>
<keyword evidence="1" id="KW-0732">Signal</keyword>
<evidence type="ECO:0000313" key="2">
    <source>
        <dbReference type="EMBL" id="QNN44035.1"/>
    </source>
</evidence>
<dbReference type="RefSeq" id="WP_187594489.1">
    <property type="nucleotide sequence ID" value="NZ_CP060723.1"/>
</dbReference>